<keyword evidence="5" id="KW-0547">Nucleotide-binding</keyword>
<dbReference type="Pfam" id="PF02518">
    <property type="entry name" value="HATPase_c"/>
    <property type="match status" value="1"/>
</dbReference>
<name>A0A975BNA0_9BACT</name>
<organism evidence="12 13">
    <name type="scientific">Desulfonema magnum</name>
    <dbReference type="NCBI Taxonomy" id="45655"/>
    <lineage>
        <taxon>Bacteria</taxon>
        <taxon>Pseudomonadati</taxon>
        <taxon>Thermodesulfobacteriota</taxon>
        <taxon>Desulfobacteria</taxon>
        <taxon>Desulfobacterales</taxon>
        <taxon>Desulfococcaceae</taxon>
        <taxon>Desulfonema</taxon>
    </lineage>
</organism>
<dbReference type="InterPro" id="IPR000014">
    <property type="entry name" value="PAS"/>
</dbReference>
<sequence>MKHIEISELGKILTDGLALGIIFLSKDYRIIGWNYWMEKHSGIRASDIVGQNIFDKYPDIRKRDKEKYITACVESGIPFLLSPLLHHYLIPIDIINKKNKTQMLQYVRIYPFRDHDSTVGAVIIIRDMTEQVLHEKEIFRLSRVLKGIRDIHKQMIGAESEEALLAGVCKIIVEDIGYEFSWVGLTEEGTSVLRQVSWTGDRYTIKGLNAEGSEAEFKKGILGSAIKTGKTQVFERSQEYVPDISRTCNFACSLPLTNGNHTIGSLDIHSGEENVFQREELKLLEEVASDLSFAINTLRDRQKQQEAEKKLRESEERIRLTNQLQQSQKMEAIARLAGGIAHDFNNLLAIILGNIQLAEMDSDPDDRIYENLSGALQGCIRAKHLTKQFLTLSKGESPVMKTGAFGNFIQETADLALAGSNVSCEFFIADNLLPVRFDEGQMRQVFNNVIANACDSLPEGGTVQIYAENISVSAGKPVPGVMIQDGKYVRIVIRDQGIGIPQKYLSVIFDPYFSTKETGIQKGTGLGLTVAYSILEKHGGYIRVTSEEGIGTDVCIYLPAFEPEIIRKKREEMLPFKGKILVMDDEKMICELLKKVLKRLGYKAETVRSGFQAIELYKKAMNSGDPFDAVILDLTVRGGMGGEETIRKLMETDRNVRAIISSGYSNDPVMRHYARYGFRGAIPKPCQIRELDNALCSVLITDNQ</sequence>
<evidence type="ECO:0000256" key="3">
    <source>
        <dbReference type="ARBA" id="ARBA00022553"/>
    </source>
</evidence>
<dbReference type="CDD" id="cd00075">
    <property type="entry name" value="HATPase"/>
    <property type="match status" value="1"/>
</dbReference>
<dbReference type="Gene3D" id="1.10.287.130">
    <property type="match status" value="1"/>
</dbReference>
<dbReference type="CDD" id="cd00156">
    <property type="entry name" value="REC"/>
    <property type="match status" value="1"/>
</dbReference>
<dbReference type="InterPro" id="IPR004358">
    <property type="entry name" value="Sig_transdc_His_kin-like_C"/>
</dbReference>
<accession>A0A975BNA0</accession>
<evidence type="ECO:0000256" key="6">
    <source>
        <dbReference type="ARBA" id="ARBA00022777"/>
    </source>
</evidence>
<evidence type="ECO:0000256" key="4">
    <source>
        <dbReference type="ARBA" id="ARBA00022679"/>
    </source>
</evidence>
<evidence type="ECO:0000256" key="2">
    <source>
        <dbReference type="ARBA" id="ARBA00012438"/>
    </source>
</evidence>
<evidence type="ECO:0000256" key="1">
    <source>
        <dbReference type="ARBA" id="ARBA00000085"/>
    </source>
</evidence>
<feature type="domain" description="Histidine kinase" evidence="10">
    <location>
        <begin position="339"/>
        <end position="562"/>
    </location>
</feature>
<dbReference type="Pfam" id="PF00072">
    <property type="entry name" value="Response_reg"/>
    <property type="match status" value="1"/>
</dbReference>
<evidence type="ECO:0000313" key="13">
    <source>
        <dbReference type="Proteomes" id="UP000663722"/>
    </source>
</evidence>
<dbReference type="EC" id="2.7.13.3" evidence="2"/>
<keyword evidence="7" id="KW-0067">ATP-binding</keyword>
<dbReference type="CDD" id="cd00082">
    <property type="entry name" value="HisKA"/>
    <property type="match status" value="1"/>
</dbReference>
<dbReference type="AlphaFoldDB" id="A0A975BNA0"/>
<reference evidence="12" key="1">
    <citation type="journal article" date="2021" name="Microb. Physiol.">
        <title>Proteogenomic Insights into the Physiology of Marine, Sulfate-Reducing, Filamentous Desulfonema limicola and Desulfonema magnum.</title>
        <authorList>
            <person name="Schnaars V."/>
            <person name="Wohlbrand L."/>
            <person name="Scheve S."/>
            <person name="Hinrichs C."/>
            <person name="Reinhardt R."/>
            <person name="Rabus R."/>
        </authorList>
    </citation>
    <scope>NUCLEOTIDE SEQUENCE</scope>
    <source>
        <strain evidence="12">4be13</strain>
    </source>
</reference>
<dbReference type="CDD" id="cd00130">
    <property type="entry name" value="PAS"/>
    <property type="match status" value="1"/>
</dbReference>
<keyword evidence="13" id="KW-1185">Reference proteome</keyword>
<evidence type="ECO:0000256" key="9">
    <source>
        <dbReference type="PROSITE-ProRule" id="PRU00169"/>
    </source>
</evidence>
<dbReference type="InterPro" id="IPR003594">
    <property type="entry name" value="HATPase_dom"/>
</dbReference>
<evidence type="ECO:0000313" key="12">
    <source>
        <dbReference type="EMBL" id="QTA88045.1"/>
    </source>
</evidence>
<protein>
    <recommendedName>
        <fullName evidence="2">histidine kinase</fullName>
        <ecNumber evidence="2">2.7.13.3</ecNumber>
    </recommendedName>
</protein>
<dbReference type="Gene3D" id="3.30.450.20">
    <property type="entry name" value="PAS domain"/>
    <property type="match status" value="1"/>
</dbReference>
<dbReference type="Pfam" id="PF13426">
    <property type="entry name" value="PAS_9"/>
    <property type="match status" value="1"/>
</dbReference>
<feature type="modified residue" description="4-aspartylphosphate" evidence="9">
    <location>
        <position position="633"/>
    </location>
</feature>
<keyword evidence="8" id="KW-0902">Two-component regulatory system</keyword>
<dbReference type="GO" id="GO:0000155">
    <property type="term" value="F:phosphorelay sensor kinase activity"/>
    <property type="evidence" value="ECO:0007669"/>
    <property type="project" value="InterPro"/>
</dbReference>
<dbReference type="Gene3D" id="3.30.450.40">
    <property type="match status" value="1"/>
</dbReference>
<dbReference type="InterPro" id="IPR036890">
    <property type="entry name" value="HATPase_C_sf"/>
</dbReference>
<dbReference type="SUPFAM" id="SSF55874">
    <property type="entry name" value="ATPase domain of HSP90 chaperone/DNA topoisomerase II/histidine kinase"/>
    <property type="match status" value="1"/>
</dbReference>
<dbReference type="SUPFAM" id="SSF55781">
    <property type="entry name" value="GAF domain-like"/>
    <property type="match status" value="1"/>
</dbReference>
<dbReference type="InterPro" id="IPR005467">
    <property type="entry name" value="His_kinase_dom"/>
</dbReference>
<dbReference type="InterPro" id="IPR036097">
    <property type="entry name" value="HisK_dim/P_sf"/>
</dbReference>
<evidence type="ECO:0000256" key="7">
    <source>
        <dbReference type="ARBA" id="ARBA00022840"/>
    </source>
</evidence>
<evidence type="ECO:0000259" key="10">
    <source>
        <dbReference type="PROSITE" id="PS50109"/>
    </source>
</evidence>
<dbReference type="SMART" id="SM00448">
    <property type="entry name" value="REC"/>
    <property type="match status" value="1"/>
</dbReference>
<dbReference type="Gene3D" id="3.30.565.10">
    <property type="entry name" value="Histidine kinase-like ATPase, C-terminal domain"/>
    <property type="match status" value="1"/>
</dbReference>
<dbReference type="Pfam" id="PF00512">
    <property type="entry name" value="HisKA"/>
    <property type="match status" value="1"/>
</dbReference>
<dbReference type="RefSeq" id="WP_207682988.1">
    <property type="nucleotide sequence ID" value="NZ_CP061800.1"/>
</dbReference>
<feature type="domain" description="Response regulatory" evidence="11">
    <location>
        <begin position="579"/>
        <end position="699"/>
    </location>
</feature>
<dbReference type="Gene3D" id="3.40.50.2300">
    <property type="match status" value="1"/>
</dbReference>
<comment type="catalytic activity">
    <reaction evidence="1">
        <text>ATP + protein L-histidine = ADP + protein N-phospho-L-histidine.</text>
        <dbReference type="EC" id="2.7.13.3"/>
    </reaction>
</comment>
<dbReference type="GO" id="GO:0005524">
    <property type="term" value="F:ATP binding"/>
    <property type="evidence" value="ECO:0007669"/>
    <property type="project" value="UniProtKB-KW"/>
</dbReference>
<dbReference type="SUPFAM" id="SSF47384">
    <property type="entry name" value="Homodimeric domain of signal transducing histidine kinase"/>
    <property type="match status" value="1"/>
</dbReference>
<evidence type="ECO:0000256" key="8">
    <source>
        <dbReference type="ARBA" id="ARBA00023012"/>
    </source>
</evidence>
<dbReference type="PROSITE" id="PS50109">
    <property type="entry name" value="HIS_KIN"/>
    <property type="match status" value="1"/>
</dbReference>
<dbReference type="SUPFAM" id="SSF52172">
    <property type="entry name" value="CheY-like"/>
    <property type="match status" value="1"/>
</dbReference>
<keyword evidence="6 12" id="KW-0418">Kinase</keyword>
<keyword evidence="3 9" id="KW-0597">Phosphoprotein</keyword>
<evidence type="ECO:0000256" key="5">
    <source>
        <dbReference type="ARBA" id="ARBA00022741"/>
    </source>
</evidence>
<proteinExistence type="predicted"/>
<dbReference type="SMART" id="SM00388">
    <property type="entry name" value="HisKA"/>
    <property type="match status" value="1"/>
</dbReference>
<dbReference type="KEGG" id="dmm:dnm_040860"/>
<evidence type="ECO:0000259" key="11">
    <source>
        <dbReference type="PROSITE" id="PS50110"/>
    </source>
</evidence>
<gene>
    <name evidence="12" type="ORF">dnm_040860</name>
</gene>
<dbReference type="SUPFAM" id="SSF55785">
    <property type="entry name" value="PYP-like sensor domain (PAS domain)"/>
    <property type="match status" value="1"/>
</dbReference>
<keyword evidence="4" id="KW-0808">Transferase</keyword>
<dbReference type="Proteomes" id="UP000663722">
    <property type="component" value="Chromosome"/>
</dbReference>
<dbReference type="PANTHER" id="PTHR43065">
    <property type="entry name" value="SENSOR HISTIDINE KINASE"/>
    <property type="match status" value="1"/>
</dbReference>
<dbReference type="EMBL" id="CP061800">
    <property type="protein sequence ID" value="QTA88045.1"/>
    <property type="molecule type" value="Genomic_DNA"/>
</dbReference>
<dbReference type="SMART" id="SM00387">
    <property type="entry name" value="HATPase_c"/>
    <property type="match status" value="1"/>
</dbReference>
<dbReference type="InterPro" id="IPR011006">
    <property type="entry name" value="CheY-like_superfamily"/>
</dbReference>
<dbReference type="InterPro" id="IPR001789">
    <property type="entry name" value="Sig_transdc_resp-reg_receiver"/>
</dbReference>
<dbReference type="PRINTS" id="PR00344">
    <property type="entry name" value="BCTRLSENSOR"/>
</dbReference>
<dbReference type="InterPro" id="IPR029016">
    <property type="entry name" value="GAF-like_dom_sf"/>
</dbReference>
<dbReference type="PROSITE" id="PS50110">
    <property type="entry name" value="RESPONSE_REGULATORY"/>
    <property type="match status" value="1"/>
</dbReference>
<dbReference type="InterPro" id="IPR003661">
    <property type="entry name" value="HisK_dim/P_dom"/>
</dbReference>
<dbReference type="Pfam" id="PF13185">
    <property type="entry name" value="GAF_2"/>
    <property type="match status" value="1"/>
</dbReference>
<dbReference type="InterPro" id="IPR003018">
    <property type="entry name" value="GAF"/>
</dbReference>
<dbReference type="InterPro" id="IPR035965">
    <property type="entry name" value="PAS-like_dom_sf"/>
</dbReference>
<dbReference type="PANTHER" id="PTHR43065:SF46">
    <property type="entry name" value="C4-DICARBOXYLATE TRANSPORT SENSOR PROTEIN DCTB"/>
    <property type="match status" value="1"/>
</dbReference>